<dbReference type="EMBL" id="CAXAMN010004769">
    <property type="protein sequence ID" value="CAK9010874.1"/>
    <property type="molecule type" value="Genomic_DNA"/>
</dbReference>
<evidence type="ECO:0000313" key="3">
    <source>
        <dbReference type="Proteomes" id="UP001642484"/>
    </source>
</evidence>
<protein>
    <recommendedName>
        <fullName evidence="4">Secreted protein</fullName>
    </recommendedName>
</protein>
<feature type="chain" id="PRO_5047239310" description="Secreted protein" evidence="1">
    <location>
        <begin position="17"/>
        <end position="99"/>
    </location>
</feature>
<proteinExistence type="predicted"/>
<gene>
    <name evidence="2" type="ORF">CCMP2556_LOCUS10246</name>
</gene>
<keyword evidence="1" id="KW-0732">Signal</keyword>
<keyword evidence="3" id="KW-1185">Reference proteome</keyword>
<name>A0ABP0J907_9DINO</name>
<sequence>MALYIFILVGFLFAKAEDEVLQSLQFLQTHVGLNTTSQRSHNETALAARGICVTDDKLTVKDLTCHLFSRIYHLPHKLATIKRHQHDPLKMPQTITNQR</sequence>
<accession>A0ABP0J907</accession>
<evidence type="ECO:0000313" key="2">
    <source>
        <dbReference type="EMBL" id="CAK9010874.1"/>
    </source>
</evidence>
<feature type="signal peptide" evidence="1">
    <location>
        <begin position="1"/>
        <end position="16"/>
    </location>
</feature>
<evidence type="ECO:0000256" key="1">
    <source>
        <dbReference type="SAM" id="SignalP"/>
    </source>
</evidence>
<comment type="caution">
    <text evidence="2">The sequence shown here is derived from an EMBL/GenBank/DDBJ whole genome shotgun (WGS) entry which is preliminary data.</text>
</comment>
<reference evidence="2 3" key="1">
    <citation type="submission" date="2024-02" db="EMBL/GenBank/DDBJ databases">
        <authorList>
            <person name="Chen Y."/>
            <person name="Shah S."/>
            <person name="Dougan E. K."/>
            <person name="Thang M."/>
            <person name="Chan C."/>
        </authorList>
    </citation>
    <scope>NUCLEOTIDE SEQUENCE [LARGE SCALE GENOMIC DNA]</scope>
</reference>
<organism evidence="2 3">
    <name type="scientific">Durusdinium trenchii</name>
    <dbReference type="NCBI Taxonomy" id="1381693"/>
    <lineage>
        <taxon>Eukaryota</taxon>
        <taxon>Sar</taxon>
        <taxon>Alveolata</taxon>
        <taxon>Dinophyceae</taxon>
        <taxon>Suessiales</taxon>
        <taxon>Symbiodiniaceae</taxon>
        <taxon>Durusdinium</taxon>
    </lineage>
</organism>
<evidence type="ECO:0008006" key="4">
    <source>
        <dbReference type="Google" id="ProtNLM"/>
    </source>
</evidence>
<dbReference type="Proteomes" id="UP001642484">
    <property type="component" value="Unassembled WGS sequence"/>
</dbReference>